<dbReference type="PANTHER" id="PTHR23305:SF18">
    <property type="entry name" value="OBG-TYPE G DOMAIN-CONTAINING PROTEIN"/>
    <property type="match status" value="1"/>
</dbReference>
<protein>
    <recommendedName>
        <fullName evidence="4">Obg-like ATPase 1</fullName>
    </recommendedName>
</protein>
<dbReference type="InterPro" id="IPR023192">
    <property type="entry name" value="TGS-like_dom_sf"/>
</dbReference>
<proteinExistence type="inferred from homology"/>
<keyword evidence="7" id="KW-1185">Reference proteome</keyword>
<dbReference type="InterPro" id="IPR012675">
    <property type="entry name" value="Beta-grasp_dom_sf"/>
</dbReference>
<keyword evidence="1" id="KW-0479">Metal-binding</keyword>
<gene>
    <name evidence="6" type="ORF">DD238_000447</name>
</gene>
<reference evidence="6 7" key="1">
    <citation type="submission" date="2018-06" db="EMBL/GenBank/DDBJ databases">
        <title>Comparative genomics of downy mildews reveals potential adaptations to biotrophy.</title>
        <authorList>
            <person name="Fletcher K."/>
            <person name="Klosterman S.J."/>
            <person name="Derevnina L."/>
            <person name="Martin F."/>
            <person name="Koike S."/>
            <person name="Reyes Chin-Wo S."/>
            <person name="Mou B."/>
            <person name="Michelmore R."/>
        </authorList>
    </citation>
    <scope>NUCLEOTIDE SEQUENCE [LARGE SCALE GENOMIC DNA]</scope>
    <source>
        <strain evidence="6 7">R14</strain>
    </source>
</reference>
<organism evidence="6 7">
    <name type="scientific">Peronospora effusa</name>
    <dbReference type="NCBI Taxonomy" id="542832"/>
    <lineage>
        <taxon>Eukaryota</taxon>
        <taxon>Sar</taxon>
        <taxon>Stramenopiles</taxon>
        <taxon>Oomycota</taxon>
        <taxon>Peronosporomycetes</taxon>
        <taxon>Peronosporales</taxon>
        <taxon>Peronosporaceae</taxon>
        <taxon>Peronospora</taxon>
    </lineage>
</organism>
<feature type="binding site" evidence="4">
    <location>
        <begin position="30"/>
        <end position="35"/>
    </location>
    <ligand>
        <name>ATP</name>
        <dbReference type="ChEBI" id="CHEBI:30616"/>
    </ligand>
</feature>
<dbReference type="InterPro" id="IPR006073">
    <property type="entry name" value="GTP-bd"/>
</dbReference>
<accession>A0A3M6VLL2</accession>
<dbReference type="Gene3D" id="1.10.150.300">
    <property type="entry name" value="TGS-like domain"/>
    <property type="match status" value="1"/>
</dbReference>
<evidence type="ECO:0000313" key="7">
    <source>
        <dbReference type="Proteomes" id="UP000282087"/>
    </source>
</evidence>
<dbReference type="InterPro" id="IPR013029">
    <property type="entry name" value="YchF_C"/>
</dbReference>
<evidence type="ECO:0000313" key="6">
    <source>
        <dbReference type="EMBL" id="RMX67808.1"/>
    </source>
</evidence>
<dbReference type="GO" id="GO:0005524">
    <property type="term" value="F:ATP binding"/>
    <property type="evidence" value="ECO:0007669"/>
    <property type="project" value="UniProtKB-UniRule"/>
</dbReference>
<dbReference type="GO" id="GO:0005525">
    <property type="term" value="F:GTP binding"/>
    <property type="evidence" value="ECO:0007669"/>
    <property type="project" value="InterPro"/>
</dbReference>
<dbReference type="VEuPathDB" id="FungiDB:DD237_000712"/>
<dbReference type="SUPFAM" id="SSF81271">
    <property type="entry name" value="TGS-like"/>
    <property type="match status" value="1"/>
</dbReference>
<dbReference type="FunFam" id="1.10.150.300:FF:000001">
    <property type="entry name" value="Ribosome-binding ATPase YchF"/>
    <property type="match status" value="1"/>
</dbReference>
<dbReference type="PROSITE" id="PS51710">
    <property type="entry name" value="G_OBG"/>
    <property type="match status" value="1"/>
</dbReference>
<evidence type="ECO:0000256" key="4">
    <source>
        <dbReference type="HAMAP-Rule" id="MF_03167"/>
    </source>
</evidence>
<dbReference type="InterPro" id="IPR027417">
    <property type="entry name" value="P-loop_NTPase"/>
</dbReference>
<dbReference type="PRINTS" id="PR00326">
    <property type="entry name" value="GTP1OBG"/>
</dbReference>
<dbReference type="GO" id="GO:0046872">
    <property type="term" value="F:metal ion binding"/>
    <property type="evidence" value="ECO:0007669"/>
    <property type="project" value="UniProtKB-KW"/>
</dbReference>
<dbReference type="STRING" id="542832.A0A3M6VLL2"/>
<dbReference type="GO" id="GO:0016887">
    <property type="term" value="F:ATP hydrolysis activity"/>
    <property type="evidence" value="ECO:0007669"/>
    <property type="project" value="UniProtKB-UniRule"/>
</dbReference>
<comment type="subcellular location">
    <subcellularLocation>
        <location evidence="4">Cytoplasm</location>
    </subcellularLocation>
</comment>
<comment type="subunit">
    <text evidence="4">Monomer.</text>
</comment>
<dbReference type="EMBL" id="QLLG01000157">
    <property type="protein sequence ID" value="RMX67808.1"/>
    <property type="molecule type" value="Genomic_DNA"/>
</dbReference>
<dbReference type="Pfam" id="PF01926">
    <property type="entry name" value="MMR_HSR1"/>
    <property type="match status" value="1"/>
</dbReference>
<evidence type="ECO:0000256" key="1">
    <source>
        <dbReference type="ARBA" id="ARBA00022723"/>
    </source>
</evidence>
<comment type="similarity">
    <text evidence="4">Belongs to the TRAFAC class OBG-HflX-like GTPase superfamily. OBG GTPase family. YchF/OLA1 subfamily.</text>
</comment>
<feature type="binding site" evidence="4">
    <location>
        <position position="243"/>
    </location>
    <ligand>
        <name>ATP</name>
        <dbReference type="ChEBI" id="CHEBI:30616"/>
    </ligand>
</feature>
<dbReference type="AlphaFoldDB" id="A0A3M6VLL2"/>
<dbReference type="PIRSF" id="PIRSF006641">
    <property type="entry name" value="CHP00092"/>
    <property type="match status" value="1"/>
</dbReference>
<keyword evidence="4" id="KW-0378">Hydrolase</keyword>
<dbReference type="Gene3D" id="3.40.50.300">
    <property type="entry name" value="P-loop containing nucleotide triphosphate hydrolases"/>
    <property type="match status" value="1"/>
</dbReference>
<dbReference type="InterPro" id="IPR031167">
    <property type="entry name" value="G_OBG"/>
</dbReference>
<dbReference type="NCBIfam" id="TIGR00092">
    <property type="entry name" value="redox-regulated ATPase YchF"/>
    <property type="match status" value="1"/>
</dbReference>
<dbReference type="InterPro" id="IPR041706">
    <property type="entry name" value="YchF_N"/>
</dbReference>
<keyword evidence="3 4" id="KW-0067">ATP-binding</keyword>
<comment type="caution">
    <text evidence="6">The sequence shown here is derived from an EMBL/GenBank/DDBJ whole genome shotgun (WGS) entry which is preliminary data.</text>
</comment>
<dbReference type="SUPFAM" id="SSF52540">
    <property type="entry name" value="P-loop containing nucleoside triphosphate hydrolases"/>
    <property type="match status" value="1"/>
</dbReference>
<evidence type="ECO:0000256" key="2">
    <source>
        <dbReference type="ARBA" id="ARBA00022741"/>
    </source>
</evidence>
<feature type="domain" description="OBG-type G" evidence="5">
    <location>
        <begin position="21"/>
        <end position="315"/>
    </location>
</feature>
<keyword evidence="2 4" id="KW-0547">Nucleotide-binding</keyword>
<dbReference type="PANTHER" id="PTHR23305">
    <property type="entry name" value="OBG GTPASE FAMILY"/>
    <property type="match status" value="1"/>
</dbReference>
<name>A0A3M6VLL2_9STRA</name>
<dbReference type="InterPro" id="IPR004396">
    <property type="entry name" value="ATPase_YchF/OLA1"/>
</dbReference>
<keyword evidence="4" id="KW-0963">Cytoplasm</keyword>
<dbReference type="GO" id="GO:0005737">
    <property type="term" value="C:cytoplasm"/>
    <property type="evidence" value="ECO:0007669"/>
    <property type="project" value="UniProtKB-SubCell"/>
</dbReference>
<dbReference type="Pfam" id="PF06071">
    <property type="entry name" value="YchF-GTPase_C"/>
    <property type="match status" value="1"/>
</dbReference>
<sequence>MLHFRRLVVTCTSTGCRGFHRSVGIVGMPNVGKSTLFNALTKTEVAQAANYPFCTIDPNVARVAVPDERVRHLAKVEKSKRVIETQVGKRRAITMQYLEFVDIAGLVRGASQGEGLGRFLGNKFLDNIRQVAVIAHVVRCFEDTNILHVDETVDPIRDLETIRTEMILADLQTVEKRLTSLAKKKKSMDPMIPSLLEVLQRLQPHLENGNLAEGLTFEKPDEQLQFERLQLLTAKKALYLCNVSEDDAATGNQMTEAVRERVEAEGSICLTVSGSLEEAAASFEDDESQLEYLNESGLTETGLTQVIRASQELLQLQTYYTVGEKEARAWNVLAGSTAAEAAGVIHSDFEKLLIRAETVGYEDFANAGSMRAAKDKGLLRSEGKDYICQDGDIFNFLVGK</sequence>
<dbReference type="Proteomes" id="UP000282087">
    <property type="component" value="Unassembled WGS sequence"/>
</dbReference>
<comment type="function">
    <text evidence="4">Hydrolyzes ATP, and can also hydrolyze GTP with lower efficiency. Has lower affinity for GTP.</text>
</comment>
<dbReference type="CDD" id="cd01900">
    <property type="entry name" value="YchF"/>
    <property type="match status" value="1"/>
</dbReference>
<evidence type="ECO:0000259" key="5">
    <source>
        <dbReference type="PROSITE" id="PS51710"/>
    </source>
</evidence>
<dbReference type="FunFam" id="3.10.20.30:FF:000001">
    <property type="entry name" value="Ribosome-binding ATPase YchF"/>
    <property type="match status" value="1"/>
</dbReference>
<dbReference type="HAMAP" id="MF_00944">
    <property type="entry name" value="YchF_OLA1_ATPase"/>
    <property type="match status" value="1"/>
</dbReference>
<dbReference type="Gene3D" id="3.10.20.30">
    <property type="match status" value="1"/>
</dbReference>
<dbReference type="GO" id="GO:0043023">
    <property type="term" value="F:ribosomal large subunit binding"/>
    <property type="evidence" value="ECO:0007669"/>
    <property type="project" value="UniProtKB-UniRule"/>
</dbReference>
<dbReference type="InterPro" id="IPR012676">
    <property type="entry name" value="TGS-like"/>
</dbReference>
<evidence type="ECO:0000256" key="3">
    <source>
        <dbReference type="ARBA" id="ARBA00022840"/>
    </source>
</evidence>